<evidence type="ECO:0000256" key="6">
    <source>
        <dbReference type="SAM" id="MobiDB-lite"/>
    </source>
</evidence>
<dbReference type="PROSITE" id="PS00170">
    <property type="entry name" value="CSA_PPIASE_1"/>
    <property type="match status" value="1"/>
</dbReference>
<keyword evidence="5" id="KW-0732">Signal</keyword>
<dbReference type="PRINTS" id="PR00153">
    <property type="entry name" value="CSAPPISMRASE"/>
</dbReference>
<feature type="chain" id="PRO_5044970944" description="Peptidyl-prolyl cis-trans isomerase" evidence="5">
    <location>
        <begin position="21"/>
        <end position="249"/>
    </location>
</feature>
<comment type="similarity">
    <text evidence="5">Belongs to the cyclophilin-type PPIase family.</text>
</comment>
<dbReference type="Gene3D" id="2.40.100.10">
    <property type="entry name" value="Cyclophilin-like"/>
    <property type="match status" value="1"/>
</dbReference>
<evidence type="ECO:0000256" key="4">
    <source>
        <dbReference type="ARBA" id="ARBA00023235"/>
    </source>
</evidence>
<dbReference type="Proteomes" id="UP000664601">
    <property type="component" value="Unassembled WGS sequence"/>
</dbReference>
<comment type="caution">
    <text evidence="8">The sequence shown here is derived from an EMBL/GenBank/DDBJ whole genome shotgun (WGS) entry which is preliminary data.</text>
</comment>
<protein>
    <recommendedName>
        <fullName evidence="5">Peptidyl-prolyl cis-trans isomerase</fullName>
        <shortName evidence="5">PPIase</shortName>
        <ecNumber evidence="5">5.2.1.8</ecNumber>
    </recommendedName>
</protein>
<dbReference type="GO" id="GO:0016853">
    <property type="term" value="F:isomerase activity"/>
    <property type="evidence" value="ECO:0007669"/>
    <property type="project" value="UniProtKB-KW"/>
</dbReference>
<dbReference type="SUPFAM" id="SSF50891">
    <property type="entry name" value="Cyclophilin-like"/>
    <property type="match status" value="1"/>
</dbReference>
<reference evidence="8 9" key="1">
    <citation type="submission" date="2021-03" db="EMBL/GenBank/DDBJ databases">
        <title>Enterococcal diversity collection.</title>
        <authorList>
            <person name="Gilmore M.S."/>
            <person name="Schwartzman J."/>
            <person name="Van Tyne D."/>
            <person name="Martin M."/>
            <person name="Earl A.M."/>
            <person name="Manson A.L."/>
            <person name="Straub T."/>
            <person name="Salamzade R."/>
            <person name="Saavedra J."/>
            <person name="Lebreton F."/>
            <person name="Prichula J."/>
            <person name="Schaufler K."/>
            <person name="Gaca A."/>
            <person name="Sgardioli B."/>
            <person name="Wagenaar J."/>
            <person name="Strong T."/>
        </authorList>
    </citation>
    <scope>NUCLEOTIDE SEQUENCE [LARGE SCALE GENOMIC DNA]</scope>
    <source>
        <strain evidence="8 9">669A</strain>
    </source>
</reference>
<dbReference type="PROSITE" id="PS51257">
    <property type="entry name" value="PROKAR_LIPOPROTEIN"/>
    <property type="match status" value="1"/>
</dbReference>
<feature type="compositionally biased region" description="Polar residues" evidence="6">
    <location>
        <begin position="222"/>
        <end position="232"/>
    </location>
</feature>
<dbReference type="InterPro" id="IPR044666">
    <property type="entry name" value="Cyclophilin_A-like"/>
</dbReference>
<proteinExistence type="inferred from homology"/>
<comment type="catalytic activity">
    <reaction evidence="1 5">
        <text>[protein]-peptidylproline (omega=180) = [protein]-peptidylproline (omega=0)</text>
        <dbReference type="Rhea" id="RHEA:16237"/>
        <dbReference type="Rhea" id="RHEA-COMP:10747"/>
        <dbReference type="Rhea" id="RHEA-COMP:10748"/>
        <dbReference type="ChEBI" id="CHEBI:83833"/>
        <dbReference type="ChEBI" id="CHEBI:83834"/>
        <dbReference type="EC" id="5.2.1.8"/>
    </reaction>
</comment>
<dbReference type="PANTHER" id="PTHR45625">
    <property type="entry name" value="PEPTIDYL-PROLYL CIS-TRANS ISOMERASE-RELATED"/>
    <property type="match status" value="1"/>
</dbReference>
<feature type="compositionally biased region" description="Low complexity" evidence="6">
    <location>
        <begin position="27"/>
        <end position="43"/>
    </location>
</feature>
<dbReference type="EMBL" id="JAFREM010000018">
    <property type="protein sequence ID" value="MBO1306959.1"/>
    <property type="molecule type" value="Genomic_DNA"/>
</dbReference>
<feature type="domain" description="PPIase cyclophilin-type" evidence="7">
    <location>
        <begin position="72"/>
        <end position="243"/>
    </location>
</feature>
<evidence type="ECO:0000259" key="7">
    <source>
        <dbReference type="PROSITE" id="PS50072"/>
    </source>
</evidence>
<evidence type="ECO:0000313" key="9">
    <source>
        <dbReference type="Proteomes" id="UP000664601"/>
    </source>
</evidence>
<feature type="compositionally biased region" description="Basic and acidic residues" evidence="6">
    <location>
        <begin position="237"/>
        <end position="249"/>
    </location>
</feature>
<keyword evidence="3 5" id="KW-0697">Rotamase</keyword>
<evidence type="ECO:0000256" key="3">
    <source>
        <dbReference type="ARBA" id="ARBA00023110"/>
    </source>
</evidence>
<evidence type="ECO:0000256" key="2">
    <source>
        <dbReference type="ARBA" id="ARBA00002388"/>
    </source>
</evidence>
<evidence type="ECO:0000313" key="8">
    <source>
        <dbReference type="EMBL" id="MBO1306959.1"/>
    </source>
</evidence>
<dbReference type="PROSITE" id="PS50072">
    <property type="entry name" value="CSA_PPIASE_2"/>
    <property type="match status" value="1"/>
</dbReference>
<keyword evidence="9" id="KW-1185">Reference proteome</keyword>
<dbReference type="InterPro" id="IPR002130">
    <property type="entry name" value="Cyclophilin-type_PPIase_dom"/>
</dbReference>
<keyword evidence="4 5" id="KW-0413">Isomerase</keyword>
<dbReference type="InterPro" id="IPR020892">
    <property type="entry name" value="Cyclophilin-type_PPIase_CS"/>
</dbReference>
<dbReference type="EC" id="5.2.1.8" evidence="5"/>
<dbReference type="Pfam" id="PF00160">
    <property type="entry name" value="Pro_isomerase"/>
    <property type="match status" value="1"/>
</dbReference>
<comment type="function">
    <text evidence="2 5">PPIases accelerate the folding of proteins. It catalyzes the cis-trans isomerization of proline imidic peptide bonds in oligopeptides.</text>
</comment>
<feature type="signal peptide" evidence="5">
    <location>
        <begin position="1"/>
        <end position="20"/>
    </location>
</feature>
<dbReference type="RefSeq" id="WP_207673876.1">
    <property type="nucleotide sequence ID" value="NZ_JAFREM010000018.1"/>
</dbReference>
<evidence type="ECO:0000256" key="5">
    <source>
        <dbReference type="RuleBase" id="RU363019"/>
    </source>
</evidence>
<evidence type="ECO:0000256" key="1">
    <source>
        <dbReference type="ARBA" id="ARBA00000971"/>
    </source>
</evidence>
<dbReference type="PANTHER" id="PTHR45625:SF4">
    <property type="entry name" value="PEPTIDYLPROLYL ISOMERASE DOMAIN AND WD REPEAT-CONTAINING PROTEIN 1"/>
    <property type="match status" value="1"/>
</dbReference>
<dbReference type="InterPro" id="IPR029000">
    <property type="entry name" value="Cyclophilin-like_dom_sf"/>
</dbReference>
<gene>
    <name evidence="8" type="ORF">JZO70_12350</name>
</gene>
<accession>A0ABS3LBF1</accession>
<feature type="region of interest" description="Disordered" evidence="6">
    <location>
        <begin position="27"/>
        <end position="46"/>
    </location>
</feature>
<organism evidence="8 9">
    <name type="scientific">Candidatus Enterococcus moelleringii</name>
    <dbReference type="NCBI Taxonomy" id="2815325"/>
    <lineage>
        <taxon>Bacteria</taxon>
        <taxon>Bacillati</taxon>
        <taxon>Bacillota</taxon>
        <taxon>Bacilli</taxon>
        <taxon>Lactobacillales</taxon>
        <taxon>Enterococcaceae</taxon>
        <taxon>Enterococcus</taxon>
    </lineage>
</organism>
<feature type="region of interest" description="Disordered" evidence="6">
    <location>
        <begin position="221"/>
        <end position="249"/>
    </location>
</feature>
<name>A0ABS3LBF1_9ENTE</name>
<sequence length="249" mass="26711">MQLKKVLLSSALVLSVGLLAACNSGNDATNSSGSASNSTQESSVDLNKVDLPQLSNEVTDDEYLVEMVTTEGNIKIKLFPKEAPKTVENFVTHAKDGYYNDTTFHRVVNDFMIQGGDPEGTGMGGESIWGDPFEDEISPSLYNIRGALSMANAGPDTNGSQFFIVQNTEDKSDGLAIQYTPEKIIEAYKNGGTPTLDGVHAVFGQVTEGMDVVDKIAAAETEANSQGENSTPVEPVKINEIKILQEPKE</sequence>